<dbReference type="Gene3D" id="1.10.1470.10">
    <property type="entry name" value="YjbJ"/>
    <property type="match status" value="1"/>
</dbReference>
<accession>A0A369TKM5</accession>
<evidence type="ECO:0000259" key="2">
    <source>
        <dbReference type="Pfam" id="PF05532"/>
    </source>
</evidence>
<evidence type="ECO:0000313" key="4">
    <source>
        <dbReference type="Proteomes" id="UP000253977"/>
    </source>
</evidence>
<reference evidence="3 4" key="1">
    <citation type="submission" date="2018-07" db="EMBL/GenBank/DDBJ databases">
        <title>Thalassococcus profundi sp. nov., a marine bacterium isolated from deep seawater of Okinawa Trough.</title>
        <authorList>
            <person name="Yu M."/>
        </authorList>
    </citation>
    <scope>NUCLEOTIDE SEQUENCE [LARGE SCALE GENOMIC DNA]</scope>
    <source>
        <strain evidence="3 4">WRAS1</strain>
    </source>
</reference>
<dbReference type="Proteomes" id="UP000253977">
    <property type="component" value="Unassembled WGS sequence"/>
</dbReference>
<dbReference type="PANTHER" id="PTHR34977:SF1">
    <property type="entry name" value="UPF0337 PROTEIN YJBJ"/>
    <property type="match status" value="1"/>
</dbReference>
<dbReference type="Pfam" id="PF05532">
    <property type="entry name" value="CsbD"/>
    <property type="match status" value="1"/>
</dbReference>
<name>A0A369TKM5_9RHOB</name>
<dbReference type="PANTHER" id="PTHR34977">
    <property type="entry name" value="UPF0337 PROTEIN YJBJ"/>
    <property type="match status" value="1"/>
</dbReference>
<dbReference type="RefSeq" id="WP_114511453.1">
    <property type="nucleotide sequence ID" value="NZ_QPMK01000009.1"/>
</dbReference>
<dbReference type="InterPro" id="IPR026042">
    <property type="entry name" value="YjbJ"/>
</dbReference>
<dbReference type="InterPro" id="IPR050423">
    <property type="entry name" value="UPF0337_stress_rsp"/>
</dbReference>
<dbReference type="PIRSF" id="PIRSF039008">
    <property type="entry name" value="YjbJ"/>
    <property type="match status" value="1"/>
</dbReference>
<protein>
    <submittedName>
        <fullName evidence="3">CsbD family protein</fullName>
    </submittedName>
</protein>
<dbReference type="AlphaFoldDB" id="A0A369TKM5"/>
<organism evidence="3 4">
    <name type="scientific">Thalassococcus profundi</name>
    <dbReference type="NCBI Taxonomy" id="2282382"/>
    <lineage>
        <taxon>Bacteria</taxon>
        <taxon>Pseudomonadati</taxon>
        <taxon>Pseudomonadota</taxon>
        <taxon>Alphaproteobacteria</taxon>
        <taxon>Rhodobacterales</taxon>
        <taxon>Roseobacteraceae</taxon>
        <taxon>Thalassococcus</taxon>
    </lineage>
</organism>
<dbReference type="EMBL" id="QPMK01000009">
    <property type="protein sequence ID" value="RDD65889.1"/>
    <property type="molecule type" value="Genomic_DNA"/>
</dbReference>
<dbReference type="InterPro" id="IPR008462">
    <property type="entry name" value="CsbD"/>
</dbReference>
<proteinExistence type="inferred from homology"/>
<feature type="domain" description="CsbD-like" evidence="2">
    <location>
        <begin position="4"/>
        <end position="56"/>
    </location>
</feature>
<evidence type="ECO:0000313" key="3">
    <source>
        <dbReference type="EMBL" id="RDD65889.1"/>
    </source>
</evidence>
<dbReference type="SUPFAM" id="SSF69047">
    <property type="entry name" value="Hypothetical protein YjbJ"/>
    <property type="match status" value="1"/>
</dbReference>
<dbReference type="InterPro" id="IPR036629">
    <property type="entry name" value="YjbJ_sf"/>
</dbReference>
<sequence length="65" mass="7560">MNWDTIEGKWTQLTGSVREQWGKLTDDDIAEAKGNRDQLIGKIQEKYGIAREEAEKEVDQWSARH</sequence>
<comment type="similarity">
    <text evidence="1">Belongs to the UPF0337 (CsbD) family.</text>
</comment>
<comment type="caution">
    <text evidence="3">The sequence shown here is derived from an EMBL/GenBank/DDBJ whole genome shotgun (WGS) entry which is preliminary data.</text>
</comment>
<evidence type="ECO:0000256" key="1">
    <source>
        <dbReference type="ARBA" id="ARBA00009129"/>
    </source>
</evidence>
<keyword evidence="4" id="KW-1185">Reference proteome</keyword>
<gene>
    <name evidence="3" type="ORF">DU478_13320</name>
</gene>
<dbReference type="OrthoDB" id="9796058at2"/>